<accession>A0A8I1KHJ1</accession>
<sequence length="293" mass="34102">MARHPALNPVQDISERMKVVVQRLIIVLDNVYSDFSDASVSGRQIAQLHGQCLFLLQHSIDMLRHHQYQGLYELSDNLDLLTELIAIIEQQTEETQSPTTDSIEIMLRKTQVRLFELHAINEHPLVTVIHQNAPLLKAFMRSCPPVRLGYGLTSNAHREVDITERYLANAHEKAHTLIHHDLQLERERFYDDLERLYNSYQKNNINELIDTCYGQVPDYIKAVLKTQVLIRLAQFEPFNPNLQDLIEELIKTAYSNRTQQFIAKLSSQLSREHSVLRQYKQCRLGELDYDRAS</sequence>
<organism evidence="2 3">
    <name type="scientific">Idiomarina abyssalis</name>
    <dbReference type="NCBI Taxonomy" id="86102"/>
    <lineage>
        <taxon>Bacteria</taxon>
        <taxon>Pseudomonadati</taxon>
        <taxon>Pseudomonadota</taxon>
        <taxon>Gammaproteobacteria</taxon>
        <taxon>Alteromonadales</taxon>
        <taxon>Idiomarinaceae</taxon>
        <taxon>Idiomarina</taxon>
    </lineage>
</organism>
<evidence type="ECO:0000313" key="3">
    <source>
        <dbReference type="Proteomes" id="UP000621390"/>
    </source>
</evidence>
<evidence type="ECO:0000313" key="1">
    <source>
        <dbReference type="EMBL" id="MBJ7265463.1"/>
    </source>
</evidence>
<evidence type="ECO:0000313" key="2">
    <source>
        <dbReference type="EMBL" id="MBJ7316863.1"/>
    </source>
</evidence>
<dbReference type="RefSeq" id="WP_199493255.1">
    <property type="nucleotide sequence ID" value="NZ_JAEMOP010000009.1"/>
</dbReference>
<proteinExistence type="predicted"/>
<name>A0A8I1KHJ1_9GAMM</name>
<keyword evidence="4" id="KW-1185">Reference proteome</keyword>
<dbReference type="Proteomes" id="UP000621390">
    <property type="component" value="Unassembled WGS sequence"/>
</dbReference>
<dbReference type="EMBL" id="JAEMOP010000009">
    <property type="protein sequence ID" value="MBJ7316863.1"/>
    <property type="molecule type" value="Genomic_DNA"/>
</dbReference>
<comment type="caution">
    <text evidence="2">The sequence shown here is derived from an EMBL/GenBank/DDBJ whole genome shotgun (WGS) entry which is preliminary data.</text>
</comment>
<evidence type="ECO:0000313" key="4">
    <source>
        <dbReference type="Proteomes" id="UP000655994"/>
    </source>
</evidence>
<protein>
    <submittedName>
        <fullName evidence="2">Uncharacterized protein</fullName>
    </submittedName>
</protein>
<dbReference type="Proteomes" id="UP000655994">
    <property type="component" value="Unassembled WGS sequence"/>
</dbReference>
<dbReference type="EMBL" id="JAEMOS010000002">
    <property type="protein sequence ID" value="MBJ7265463.1"/>
    <property type="molecule type" value="Genomic_DNA"/>
</dbReference>
<dbReference type="AlphaFoldDB" id="A0A8I1KHJ1"/>
<reference evidence="2 4" key="1">
    <citation type="submission" date="2020-09" db="EMBL/GenBank/DDBJ databases">
        <title>Draft Genomes of Bacterial Isolates from North Pond Shallow Sediments.</title>
        <authorList>
            <person name="Kiel Reese B."/>
            <person name="Mullis M."/>
            <person name="Weisend R.E."/>
        </authorList>
    </citation>
    <scope>NUCLEOTIDE SEQUENCE</scope>
    <source>
        <strain evidence="2">KJE-2</strain>
        <strain evidence="1 4">KJE-3</strain>
    </source>
</reference>
<gene>
    <name evidence="1" type="ORF">JHC10_00760</name>
    <name evidence="2" type="ORF">JHC11_12780</name>
</gene>